<dbReference type="InterPro" id="IPR000594">
    <property type="entry name" value="ThiF_NAD_FAD-bd"/>
</dbReference>
<dbReference type="Pfam" id="PF16191">
    <property type="entry name" value="E1_4HB"/>
    <property type="match status" value="1"/>
</dbReference>
<dbReference type="FunFam" id="3.10.290.60:FF:000001">
    <property type="entry name" value="Ubiquitin-activating enzyme E1 2"/>
    <property type="match status" value="1"/>
</dbReference>
<dbReference type="Gene3D" id="1.10.10.2660">
    <property type="entry name" value="Ubiquitin-activating enzyme E1, SCCH domain"/>
    <property type="match status" value="1"/>
</dbReference>
<dbReference type="FunFam" id="1.10.10.2660:FF:000005">
    <property type="entry name" value="Ubiquitin-activating enzyme E1, putative"/>
    <property type="match status" value="1"/>
</dbReference>
<dbReference type="CDD" id="cd01490">
    <property type="entry name" value="Ube1_repeat2"/>
    <property type="match status" value="1"/>
</dbReference>
<organism evidence="12 13">
    <name type="scientific">Zophobas morio</name>
    <dbReference type="NCBI Taxonomy" id="2755281"/>
    <lineage>
        <taxon>Eukaryota</taxon>
        <taxon>Metazoa</taxon>
        <taxon>Ecdysozoa</taxon>
        <taxon>Arthropoda</taxon>
        <taxon>Hexapoda</taxon>
        <taxon>Insecta</taxon>
        <taxon>Pterygota</taxon>
        <taxon>Neoptera</taxon>
        <taxon>Endopterygota</taxon>
        <taxon>Coleoptera</taxon>
        <taxon>Polyphaga</taxon>
        <taxon>Cucujiformia</taxon>
        <taxon>Tenebrionidae</taxon>
        <taxon>Zophobas</taxon>
    </lineage>
</organism>
<dbReference type="AlphaFoldDB" id="A0AA38HK88"/>
<name>A0AA38HK88_9CUCU</name>
<dbReference type="SUPFAM" id="SSF69572">
    <property type="entry name" value="Activating enzymes of the ubiquitin-like proteins"/>
    <property type="match status" value="2"/>
</dbReference>
<dbReference type="InterPro" id="IPR035985">
    <property type="entry name" value="Ubiquitin-activating_enz"/>
</dbReference>
<gene>
    <name evidence="12" type="ORF">Zmor_016461</name>
</gene>
<dbReference type="Gene3D" id="2.40.30.180">
    <property type="entry name" value="Ubiquitin-activating enzyme E1, FCCH domain"/>
    <property type="match status" value="1"/>
</dbReference>
<proteinExistence type="inferred from homology"/>
<dbReference type="GO" id="GO:0005737">
    <property type="term" value="C:cytoplasm"/>
    <property type="evidence" value="ECO:0007669"/>
    <property type="project" value="TreeGrafter"/>
</dbReference>
<dbReference type="InterPro" id="IPR042302">
    <property type="entry name" value="E1_FCCH_sf"/>
</dbReference>
<comment type="similarity">
    <text evidence="3 10">Belongs to the ubiquitin-activating E1 family.</text>
</comment>
<dbReference type="Pfam" id="PF16190">
    <property type="entry name" value="E1_FCCH"/>
    <property type="match status" value="1"/>
</dbReference>
<evidence type="ECO:0000256" key="3">
    <source>
        <dbReference type="ARBA" id="ARBA00005673"/>
    </source>
</evidence>
<evidence type="ECO:0000256" key="8">
    <source>
        <dbReference type="ARBA" id="ARBA00022840"/>
    </source>
</evidence>
<protein>
    <recommendedName>
        <fullName evidence="4">E1 ubiquitin-activating enzyme</fullName>
        <ecNumber evidence="4">6.2.1.45</ecNumber>
    </recommendedName>
</protein>
<evidence type="ECO:0000313" key="13">
    <source>
        <dbReference type="Proteomes" id="UP001168821"/>
    </source>
</evidence>
<dbReference type="EC" id="6.2.1.45" evidence="4"/>
<evidence type="ECO:0000256" key="9">
    <source>
        <dbReference type="PROSITE-ProRule" id="PRU10132"/>
    </source>
</evidence>
<accession>A0AA38HK88</accession>
<dbReference type="InterPro" id="IPR000011">
    <property type="entry name" value="UBQ/SUMO-activ_enz_E1-like"/>
</dbReference>
<feature type="domain" description="Ubiquitin-activating enzyme E1 C-terminal" evidence="11">
    <location>
        <begin position="912"/>
        <end position="1037"/>
    </location>
</feature>
<dbReference type="GO" id="GO:0016925">
    <property type="term" value="P:protein sumoylation"/>
    <property type="evidence" value="ECO:0007669"/>
    <property type="project" value="TreeGrafter"/>
</dbReference>
<dbReference type="FunFam" id="3.50.50.80:FF:000001">
    <property type="entry name" value="ubiquitin-like modifier-activating enzyme 1"/>
    <property type="match status" value="1"/>
</dbReference>
<evidence type="ECO:0000256" key="5">
    <source>
        <dbReference type="ARBA" id="ARBA00022598"/>
    </source>
</evidence>
<reference evidence="12" key="1">
    <citation type="journal article" date="2023" name="G3 (Bethesda)">
        <title>Whole genome assemblies of Zophobas morio and Tenebrio molitor.</title>
        <authorList>
            <person name="Kaur S."/>
            <person name="Stinson S.A."/>
            <person name="diCenzo G.C."/>
        </authorList>
    </citation>
    <scope>NUCLEOTIDE SEQUENCE</scope>
    <source>
        <strain evidence="12">QUZm001</strain>
    </source>
</reference>
<dbReference type="GO" id="GO:0019948">
    <property type="term" value="F:SUMO activating enzyme activity"/>
    <property type="evidence" value="ECO:0007669"/>
    <property type="project" value="TreeGrafter"/>
</dbReference>
<dbReference type="Pfam" id="PF10585">
    <property type="entry name" value="UBA_E1_SCCH"/>
    <property type="match status" value="1"/>
</dbReference>
<evidence type="ECO:0000256" key="1">
    <source>
        <dbReference type="ARBA" id="ARBA00000488"/>
    </source>
</evidence>
<dbReference type="InterPro" id="IPR032418">
    <property type="entry name" value="E1_FCCH"/>
</dbReference>
<feature type="active site" description="Glycyl thioester intermediate" evidence="9">
    <location>
        <position position="604"/>
    </location>
</feature>
<keyword evidence="5 10" id="KW-0436">Ligase</keyword>
<sequence length="1043" mass="118002">MEPASSEIREDVYSRQLYAYGAEAMKNMAGANVLFIGLAALGVEIAKNVVLSGVKTCVFYDNNLVQKRDLSSHFFLTVEDIGKKRAHVVTPRLQELNSLVACSFYEDDLTVELISRFSVVVCTNLSFQDQLCINEMTRIIGLPFISARTAGLFGYLFNDFGPKFEVFDTNGEECAAQMIASINDEGTVTCLEDKRHGLETGDYVTFSEIEGMTELNNCPPIKVKVTGPYTFEIGDTSSYSKYVRGGLVQQVKMPKIFEFKSLREQLREPRILPFDFSKLDNPIQMHLGFLALDLFSVRQGHLPRPYNSRDLSIFFKFVDEVKSEAHGDIKISKKYLSNLCYQASGDLPPMQSVLGGFAAQEVMKATSKKFTPLQQFFYFDSLESMPPDAQLNEEDCIPADSRYDGQFAVFGQNYHCKLRNLKTFLVGSGAIGCEILKNWALCGIGSSDIGSIKPLRLSRLQALSHICCLGSINVTDMDTIEKSNLNRQFLFRDSNVSQPKSLVASQAVKHMNGAINIQAYQDRVGEETENVFDDDFFEQLDVVVNALDNVEARRYVDCRCVFYCKPLLESGTLGTKGNTQVVIPYLTESYSSSQDPPEKSIPMCTLKNFPYAIEHTIQWARESFEGLFMRDPETVNQYIDNDTFLGQLQKQPDSTQKEALDIIQKSLVYERPRNFADCVSWARLLFQEYYFNKIAQLLYNFPKDSLTSSGLPFWSYPKRCPTPILFDMNKSLHLSFIVAAANLRAALYGIPSCRDLYVSRFSQLLGANLSIIPSSSRNFIKCALTETHLPEFKPKSNVRIQVSENESIEPESADLEELRRLYSSLPLRDSSLKLTPLYFEKDDDNNFHVDYITACSNLRATAYNIAHADRLKTKGIAGKIIPAVATTTSMIAGLVCLELYKVAFENRKLDSYKCGFINLALPLVTFSEPIAAPKAKYNGKEFTLWDRIEIYGEILIKDLIKKLEEEHQINVMIISCGVSMLYAVFMPKEKRKERYETTVEKLYVSTTHMPIPPHVKSLTIEVLCTDKDGEDVEFPFVRYYLKK</sequence>
<comment type="catalytic activity">
    <reaction evidence="1">
        <text>ATP + ubiquitin + [E1 ubiquitin-activating enzyme]-L-cysteine = AMP + diphosphate + S-ubiquitinyl-[E1 ubiquitin-activating enzyme]-L-cysteine.</text>
        <dbReference type="EC" id="6.2.1.45"/>
    </reaction>
</comment>
<dbReference type="PRINTS" id="PR01849">
    <property type="entry name" value="UBIQUITINACT"/>
</dbReference>
<keyword evidence="7 10" id="KW-0833">Ubl conjugation pathway</keyword>
<dbReference type="NCBIfam" id="TIGR01408">
    <property type="entry name" value="Ube1"/>
    <property type="match status" value="1"/>
</dbReference>
<dbReference type="Gene3D" id="3.40.50.12550">
    <property type="entry name" value="Ubiquitin-activating enzyme E1, inactive adenylation domain, subdomain 2"/>
    <property type="match status" value="1"/>
</dbReference>
<comment type="caution">
    <text evidence="12">The sequence shown here is derived from an EMBL/GenBank/DDBJ whole genome shotgun (WGS) entry which is preliminary data.</text>
</comment>
<dbReference type="InterPro" id="IPR019572">
    <property type="entry name" value="UBA_E1_SCCH"/>
</dbReference>
<comment type="pathway">
    <text evidence="2">Protein modification; protein ubiquitination.</text>
</comment>
<evidence type="ECO:0000256" key="10">
    <source>
        <dbReference type="RuleBase" id="RU000519"/>
    </source>
</evidence>
<dbReference type="Gene3D" id="3.40.50.720">
    <property type="entry name" value="NAD(P)-binding Rossmann-like Domain"/>
    <property type="match status" value="1"/>
</dbReference>
<dbReference type="PROSITE" id="PS00865">
    <property type="entry name" value="UBIQUITIN_ACTIVAT_2"/>
    <property type="match status" value="1"/>
</dbReference>
<dbReference type="Gene3D" id="3.50.50.80">
    <property type="entry name" value="Ubiquitin-activating enzyme E1, inactive adenylation domain, subdomain 1"/>
    <property type="match status" value="1"/>
</dbReference>
<keyword evidence="6 10" id="KW-0547">Nucleotide-binding</keyword>
<evidence type="ECO:0000259" key="11">
    <source>
        <dbReference type="SMART" id="SM00985"/>
    </source>
</evidence>
<dbReference type="Pfam" id="PF09358">
    <property type="entry name" value="E1_UFD"/>
    <property type="match status" value="1"/>
</dbReference>
<dbReference type="SMART" id="SM00985">
    <property type="entry name" value="UBA_e1_C"/>
    <property type="match status" value="1"/>
</dbReference>
<dbReference type="InterPro" id="IPR018075">
    <property type="entry name" value="UBQ-activ_enz_E1"/>
</dbReference>
<evidence type="ECO:0000256" key="6">
    <source>
        <dbReference type="ARBA" id="ARBA00022741"/>
    </source>
</evidence>
<dbReference type="InterPro" id="IPR038252">
    <property type="entry name" value="UBA_E1_C_sf"/>
</dbReference>
<dbReference type="GO" id="GO:0004839">
    <property type="term" value="F:ubiquitin activating enzyme activity"/>
    <property type="evidence" value="ECO:0007669"/>
    <property type="project" value="UniProtKB-EC"/>
</dbReference>
<keyword evidence="8 10" id="KW-0067">ATP-binding</keyword>
<keyword evidence="13" id="KW-1185">Reference proteome</keyword>
<dbReference type="GO" id="GO:0031510">
    <property type="term" value="C:SUMO activating enzyme complex"/>
    <property type="evidence" value="ECO:0007669"/>
    <property type="project" value="TreeGrafter"/>
</dbReference>
<evidence type="ECO:0000256" key="2">
    <source>
        <dbReference type="ARBA" id="ARBA00004906"/>
    </source>
</evidence>
<evidence type="ECO:0000256" key="4">
    <source>
        <dbReference type="ARBA" id="ARBA00012990"/>
    </source>
</evidence>
<evidence type="ECO:0000256" key="7">
    <source>
        <dbReference type="ARBA" id="ARBA00022786"/>
    </source>
</evidence>
<dbReference type="GO" id="GO:0005524">
    <property type="term" value="F:ATP binding"/>
    <property type="evidence" value="ECO:0007669"/>
    <property type="project" value="UniProtKB-KW"/>
</dbReference>
<dbReference type="InterPro" id="IPR042063">
    <property type="entry name" value="Ubi_acti_E1_SCCH"/>
</dbReference>
<dbReference type="InterPro" id="IPR018965">
    <property type="entry name" value="Ub-activating_enz_E1_C"/>
</dbReference>
<dbReference type="InterPro" id="IPR045886">
    <property type="entry name" value="ThiF/MoeB/HesA"/>
</dbReference>
<dbReference type="InterPro" id="IPR033127">
    <property type="entry name" value="UBQ-activ_enz_E1_Cys_AS"/>
</dbReference>
<evidence type="ECO:0000313" key="12">
    <source>
        <dbReference type="EMBL" id="KAJ3634465.1"/>
    </source>
</evidence>
<dbReference type="InterPro" id="IPR042449">
    <property type="entry name" value="Ub-E1_IAD_1"/>
</dbReference>
<dbReference type="EMBL" id="JALNTZ010000472">
    <property type="protein sequence ID" value="KAJ3634465.1"/>
    <property type="molecule type" value="Genomic_DNA"/>
</dbReference>
<dbReference type="Proteomes" id="UP001168821">
    <property type="component" value="Unassembled WGS sequence"/>
</dbReference>
<dbReference type="PANTHER" id="PTHR10953">
    <property type="entry name" value="UBIQUITIN-ACTIVATING ENZYME E1"/>
    <property type="match status" value="1"/>
</dbReference>
<dbReference type="Gene3D" id="3.10.290.60">
    <property type="entry name" value="Ubiquitin-activating enzyme E1, UFD domain"/>
    <property type="match status" value="1"/>
</dbReference>
<dbReference type="Pfam" id="PF00899">
    <property type="entry name" value="ThiF"/>
    <property type="match status" value="1"/>
</dbReference>
<dbReference type="PANTHER" id="PTHR10953:SF4">
    <property type="entry name" value="UBIQUITIN-ACTIVATING ENZYME E1 C-TERMINAL DOMAIN-CONTAINING PROTEIN"/>
    <property type="match status" value="1"/>
</dbReference>
<dbReference type="FunFam" id="2.40.30.180:FF:000001">
    <property type="entry name" value="ubiquitin-like modifier-activating enzyme 1"/>
    <property type="match status" value="1"/>
</dbReference>
<dbReference type="InterPro" id="IPR032420">
    <property type="entry name" value="E1_4HB"/>
</dbReference>